<feature type="domain" description="YagK/YfjJ C-terminal" evidence="1">
    <location>
        <begin position="52"/>
        <end position="224"/>
    </location>
</feature>
<dbReference type="eggNOG" id="ENOG5032T6W">
    <property type="taxonomic scope" value="Bacteria"/>
</dbReference>
<dbReference type="RefSeq" id="WP_004580400.1">
    <property type="nucleotide sequence ID" value="NZ_AP028878.1"/>
</dbReference>
<dbReference type="STRING" id="626887.J057_12196"/>
<dbReference type="HOGENOM" id="CLU_086947_0_0_6"/>
<keyword evidence="3" id="KW-1185">Reference proteome</keyword>
<organism evidence="2 3">
    <name type="scientific">Marinobacter nanhaiticus D15-8W</name>
    <dbReference type="NCBI Taxonomy" id="626887"/>
    <lineage>
        <taxon>Bacteria</taxon>
        <taxon>Pseudomonadati</taxon>
        <taxon>Pseudomonadota</taxon>
        <taxon>Gammaproteobacteria</taxon>
        <taxon>Pseudomonadales</taxon>
        <taxon>Marinobacteraceae</taxon>
        <taxon>Marinobacter</taxon>
    </lineage>
</organism>
<dbReference type="OrthoDB" id="5701642at2"/>
<evidence type="ECO:0000313" key="2">
    <source>
        <dbReference type="EMBL" id="ENO16114.1"/>
    </source>
</evidence>
<dbReference type="Proteomes" id="UP000013165">
    <property type="component" value="Unassembled WGS sequence"/>
</dbReference>
<protein>
    <submittedName>
        <fullName evidence="2">Inovirus Gp2 family protein</fullName>
    </submittedName>
</protein>
<dbReference type="EMBL" id="APLQ01000011">
    <property type="protein sequence ID" value="ENO16114.1"/>
    <property type="molecule type" value="Genomic_DNA"/>
</dbReference>
<name>N6W7A5_9GAMM</name>
<dbReference type="AlphaFoldDB" id="N6W7A5"/>
<reference evidence="2 3" key="1">
    <citation type="journal article" date="2013" name="Genome Announc.">
        <title>Genome Sequence of the Polycyclic Aromatic Hydrocarbon-Degrading Bacterium Strain Marinobacter nanhaiticus D15-8WT.</title>
        <authorList>
            <person name="Cui Z."/>
            <person name="Gao W."/>
            <person name="Li Q."/>
            <person name="Xu G."/>
            <person name="Zheng L."/>
        </authorList>
    </citation>
    <scope>NUCLEOTIDE SEQUENCE [LARGE SCALE GENOMIC DNA]</scope>
    <source>
        <strain evidence="2 3">D15-8W</strain>
    </source>
</reference>
<evidence type="ECO:0000313" key="3">
    <source>
        <dbReference type="Proteomes" id="UP000013165"/>
    </source>
</evidence>
<accession>N6W7A5</accession>
<proteinExistence type="predicted"/>
<sequence length="229" mass="26779">MFNVPYLERHHQDPNLCIYYGRDYNGMPIIWQRGPYIYNYLQRIDETIQAALNEHSSIMAVRVELRLPMQFDWMRQSGRPIFSRFIDSLKARIKARKCKTERGGSRFHSTVVHYIWVREFGEEGKPHYHCVLLLNKQTFRGLGEYNPQSNSLYSMIDNAWHSALGLEQGLADGLVSIPGRDDSSSPIYRIRRGGDYSELFYRISYFAKLPTKRFGLNSHNFGTSRTRGN</sequence>
<gene>
    <name evidence="2" type="ORF">J057_12196</name>
</gene>
<evidence type="ECO:0000259" key="1">
    <source>
        <dbReference type="Pfam" id="PF11726"/>
    </source>
</evidence>
<dbReference type="Pfam" id="PF11726">
    <property type="entry name" value="YagK_YfjJ_C"/>
    <property type="match status" value="1"/>
</dbReference>
<dbReference type="InterPro" id="IPR057271">
    <property type="entry name" value="YagK_YfjJ_C"/>
</dbReference>
<comment type="caution">
    <text evidence="2">The sequence shown here is derived from an EMBL/GenBank/DDBJ whole genome shotgun (WGS) entry which is preliminary data.</text>
</comment>